<evidence type="ECO:0000313" key="3">
    <source>
        <dbReference type="Proteomes" id="UP000008672"/>
    </source>
</evidence>
<dbReference type="InterPro" id="IPR037614">
    <property type="entry name" value="Kazrin"/>
</dbReference>
<evidence type="ECO:0000256" key="1">
    <source>
        <dbReference type="SAM" id="Coils"/>
    </source>
</evidence>
<proteinExistence type="predicted"/>
<dbReference type="Proteomes" id="UP000008672">
    <property type="component" value="Unassembled WGS sequence"/>
</dbReference>
<sequence length="125" mass="14212">HHVALCQLSLQAKIFKMMDDNKQLALRIDGAIQSASQEVTNLRSELTATNRRLAELSSTDPSIMENNQHNTQGRKARSFIPDSLKYSSFCLTFNVCKHWELLNYKELVGNFCLCTQASLFSNLCR</sequence>
<dbReference type="PANTHER" id="PTHR12776">
    <property type="entry name" value="KAZRIN-RELATED"/>
    <property type="match status" value="1"/>
</dbReference>
<dbReference type="Ensembl" id="ENSLACT00000005088.1">
    <property type="protein sequence ID" value="ENSLACP00000005043.1"/>
    <property type="gene ID" value="ENSLACG00000004484.1"/>
</dbReference>
<reference evidence="2" key="3">
    <citation type="submission" date="2025-09" db="UniProtKB">
        <authorList>
            <consortium name="Ensembl"/>
        </authorList>
    </citation>
    <scope>IDENTIFICATION</scope>
</reference>
<evidence type="ECO:0000313" key="2">
    <source>
        <dbReference type="Ensembl" id="ENSLACP00000005043.1"/>
    </source>
</evidence>
<dbReference type="PANTHER" id="PTHR12776:SF1">
    <property type="entry name" value="KAZRIN"/>
    <property type="match status" value="1"/>
</dbReference>
<dbReference type="EMBL" id="AFYH01196445">
    <property type="status" value="NOT_ANNOTATED_CDS"/>
    <property type="molecule type" value="Genomic_DNA"/>
</dbReference>
<keyword evidence="3" id="KW-1185">Reference proteome</keyword>
<dbReference type="AlphaFoldDB" id="H3A5X2"/>
<name>H3A5X2_LATCH</name>
<dbReference type="STRING" id="7897.ENSLACP00000005043"/>
<dbReference type="Bgee" id="ENSLACG00000004484">
    <property type="expression patterns" value="Expressed in muscle tissue and 6 other cell types or tissues"/>
</dbReference>
<keyword evidence="1" id="KW-0175">Coiled coil</keyword>
<reference evidence="3" key="1">
    <citation type="submission" date="2011-08" db="EMBL/GenBank/DDBJ databases">
        <title>The draft genome of Latimeria chalumnae.</title>
        <authorList>
            <person name="Di Palma F."/>
            <person name="Alfoldi J."/>
            <person name="Johnson J."/>
            <person name="Berlin A."/>
            <person name="Gnerre S."/>
            <person name="Jaffe D."/>
            <person name="MacCallum I."/>
            <person name="Young S."/>
            <person name="Walker B.J."/>
            <person name="Lander E."/>
            <person name="Lindblad-Toh K."/>
        </authorList>
    </citation>
    <scope>NUCLEOTIDE SEQUENCE [LARGE SCALE GENOMIC DNA]</scope>
    <source>
        <strain evidence="3">Wild caught</strain>
    </source>
</reference>
<dbReference type="HOGENOM" id="CLU_1997735_0_0_1"/>
<dbReference type="GeneTree" id="ENSGT00940000154570"/>
<dbReference type="InParanoid" id="H3A5X2"/>
<organism evidence="2 3">
    <name type="scientific">Latimeria chalumnae</name>
    <name type="common">Coelacanth</name>
    <dbReference type="NCBI Taxonomy" id="7897"/>
    <lineage>
        <taxon>Eukaryota</taxon>
        <taxon>Metazoa</taxon>
        <taxon>Chordata</taxon>
        <taxon>Craniata</taxon>
        <taxon>Vertebrata</taxon>
        <taxon>Euteleostomi</taxon>
        <taxon>Coelacanthiformes</taxon>
        <taxon>Coelacanthidae</taxon>
        <taxon>Latimeria</taxon>
    </lineage>
</organism>
<feature type="coiled-coil region" evidence="1">
    <location>
        <begin position="32"/>
        <end position="59"/>
    </location>
</feature>
<accession>H3A5X2</accession>
<reference evidence="2" key="2">
    <citation type="submission" date="2025-08" db="UniProtKB">
        <authorList>
            <consortium name="Ensembl"/>
        </authorList>
    </citation>
    <scope>IDENTIFICATION</scope>
</reference>
<evidence type="ECO:0008006" key="4">
    <source>
        <dbReference type="Google" id="ProtNLM"/>
    </source>
</evidence>
<protein>
    <recommendedName>
        <fullName evidence="4">Kazrin, periplakin interacting protein</fullName>
    </recommendedName>
</protein>